<keyword evidence="4 7" id="KW-0067">ATP-binding</keyword>
<dbReference type="PROSITE" id="PS50011">
    <property type="entry name" value="PROTEIN_KINASE_DOM"/>
    <property type="match status" value="1"/>
</dbReference>
<evidence type="ECO:0000256" key="1">
    <source>
        <dbReference type="ARBA" id="ARBA00022679"/>
    </source>
</evidence>
<evidence type="ECO:0000256" key="3">
    <source>
        <dbReference type="ARBA" id="ARBA00022777"/>
    </source>
</evidence>
<feature type="region of interest" description="Disordered" evidence="9">
    <location>
        <begin position="55"/>
        <end position="106"/>
    </location>
</feature>
<evidence type="ECO:0000256" key="9">
    <source>
        <dbReference type="SAM" id="MobiDB-lite"/>
    </source>
</evidence>
<dbReference type="EMBL" id="JBANRG010000001">
    <property type="protein sequence ID" value="KAK7472711.1"/>
    <property type="molecule type" value="Genomic_DNA"/>
</dbReference>
<evidence type="ECO:0000256" key="8">
    <source>
        <dbReference type="RuleBase" id="RU000304"/>
    </source>
</evidence>
<keyword evidence="8" id="KW-0723">Serine/threonine-protein kinase</keyword>
<dbReference type="PROSITE" id="PS00108">
    <property type="entry name" value="PROTEIN_KINASE_ST"/>
    <property type="match status" value="1"/>
</dbReference>
<evidence type="ECO:0000256" key="5">
    <source>
        <dbReference type="ARBA" id="ARBA00038035"/>
    </source>
</evidence>
<keyword evidence="1 11" id="KW-0808">Transferase</keyword>
<feature type="domain" description="Protein kinase" evidence="10">
    <location>
        <begin position="176"/>
        <end position="456"/>
    </location>
</feature>
<dbReference type="PANTHER" id="PTHR48013">
    <property type="entry name" value="DUAL SPECIFICITY MITOGEN-ACTIVATED PROTEIN KINASE KINASE 5-RELATED"/>
    <property type="match status" value="1"/>
</dbReference>
<sequence length="498" mass="53688">MEGTRPNRNLTSLIGKQPVTTAIPPSIQARMAALAQRNNPNVDSAALALQNVSLSPTSDHPALRPANSYPPPTGSPHRPPQGGLAGRRKPNLNLRDLQGASGGAAGAGLGAGRPSLAAPGGLRGPLASAPFGSHFDSFSSVVDISGRLHFSGRAVLHASGVSFSNGASFSINSSELELNEELGRGNYGTVKKVIHKPTNVPMAMKEIRLELDQSRLNAIIMELEILHKASEKSEYIVEFHGAFFSESCVYYCMEYMDAGSLDKLVCFEVGEVIQAVPGVNDEELTWKGVPEEVLARTAASMVKGLKFLKDELEVIHRDVKPTNVLINRKGQIKLCDFGVSGQLEKSLAKTSIGCQSYMAPERIRSESEGQAPSTYTVSSDVWSVGLSLIEIAIGRYPYPPEVYTNALAQLQAIVSDDPPCLPDRYSEVARDWIAKCLIKSPSERAAYAELLEHEFVKGDESREVDMVSWVAEALRFRDTKLAVKTMSKGVMSAPPTAG</sequence>
<dbReference type="Gene3D" id="1.10.510.10">
    <property type="entry name" value="Transferase(Phosphotransferase) domain 1"/>
    <property type="match status" value="1"/>
</dbReference>
<dbReference type="PANTHER" id="PTHR48013:SF25">
    <property type="entry name" value="MAP KINASE KINASE PBS2"/>
    <property type="match status" value="1"/>
</dbReference>
<evidence type="ECO:0000256" key="6">
    <source>
        <dbReference type="ARBA" id="ARBA00038999"/>
    </source>
</evidence>
<organism evidence="11 12">
    <name type="scientific">Marasmiellus scandens</name>
    <dbReference type="NCBI Taxonomy" id="2682957"/>
    <lineage>
        <taxon>Eukaryota</taxon>
        <taxon>Fungi</taxon>
        <taxon>Dikarya</taxon>
        <taxon>Basidiomycota</taxon>
        <taxon>Agaricomycotina</taxon>
        <taxon>Agaricomycetes</taxon>
        <taxon>Agaricomycetidae</taxon>
        <taxon>Agaricales</taxon>
        <taxon>Marasmiineae</taxon>
        <taxon>Omphalotaceae</taxon>
        <taxon>Marasmiellus</taxon>
    </lineage>
</organism>
<dbReference type="GO" id="GO:0004708">
    <property type="term" value="F:MAP kinase kinase activity"/>
    <property type="evidence" value="ECO:0007669"/>
    <property type="project" value="UniProtKB-EC"/>
</dbReference>
<reference evidence="11 12" key="1">
    <citation type="submission" date="2024-01" db="EMBL/GenBank/DDBJ databases">
        <title>A draft genome for the cacao thread blight pathogen Marasmiellus scandens.</title>
        <authorList>
            <person name="Baruah I.K."/>
            <person name="Leung J."/>
            <person name="Bukari Y."/>
            <person name="Amoako-Attah I."/>
            <person name="Meinhardt L.W."/>
            <person name="Bailey B.A."/>
            <person name="Cohen S.P."/>
        </authorList>
    </citation>
    <scope>NUCLEOTIDE SEQUENCE [LARGE SCALE GENOMIC DNA]</scope>
    <source>
        <strain evidence="11 12">GH-19</strain>
    </source>
</reference>
<dbReference type="PROSITE" id="PS00107">
    <property type="entry name" value="PROTEIN_KINASE_ATP"/>
    <property type="match status" value="1"/>
</dbReference>
<dbReference type="InterPro" id="IPR008271">
    <property type="entry name" value="Ser/Thr_kinase_AS"/>
</dbReference>
<keyword evidence="2 7" id="KW-0547">Nucleotide-binding</keyword>
<proteinExistence type="inferred from homology"/>
<protein>
    <recommendedName>
        <fullName evidence="6">mitogen-activated protein kinase kinase</fullName>
        <ecNumber evidence="6">2.7.12.2</ecNumber>
    </recommendedName>
</protein>
<name>A0ABR1KB50_9AGAR</name>
<gene>
    <name evidence="11" type="primary">wis1</name>
    <name evidence="11" type="ORF">VKT23_000822</name>
</gene>
<dbReference type="InterPro" id="IPR011009">
    <property type="entry name" value="Kinase-like_dom_sf"/>
</dbReference>
<evidence type="ECO:0000256" key="4">
    <source>
        <dbReference type="ARBA" id="ARBA00022840"/>
    </source>
</evidence>
<accession>A0ABR1KB50</accession>
<dbReference type="EC" id="2.7.12.2" evidence="6"/>
<evidence type="ECO:0000259" key="10">
    <source>
        <dbReference type="PROSITE" id="PS50011"/>
    </source>
</evidence>
<dbReference type="SMART" id="SM00220">
    <property type="entry name" value="S_TKc"/>
    <property type="match status" value="1"/>
</dbReference>
<dbReference type="Pfam" id="PF00069">
    <property type="entry name" value="Pkinase"/>
    <property type="match status" value="1"/>
</dbReference>
<dbReference type="Gene3D" id="3.30.200.20">
    <property type="entry name" value="Phosphorylase Kinase, domain 1"/>
    <property type="match status" value="1"/>
</dbReference>
<dbReference type="Proteomes" id="UP001498398">
    <property type="component" value="Unassembled WGS sequence"/>
</dbReference>
<keyword evidence="12" id="KW-1185">Reference proteome</keyword>
<evidence type="ECO:0000313" key="12">
    <source>
        <dbReference type="Proteomes" id="UP001498398"/>
    </source>
</evidence>
<feature type="compositionally biased region" description="Pro residues" evidence="9">
    <location>
        <begin position="68"/>
        <end position="79"/>
    </location>
</feature>
<feature type="binding site" evidence="7">
    <location>
        <position position="205"/>
    </location>
    <ligand>
        <name>ATP</name>
        <dbReference type="ChEBI" id="CHEBI:30616"/>
    </ligand>
</feature>
<keyword evidence="3 11" id="KW-0418">Kinase</keyword>
<evidence type="ECO:0000313" key="11">
    <source>
        <dbReference type="EMBL" id="KAK7472711.1"/>
    </source>
</evidence>
<dbReference type="InterPro" id="IPR000719">
    <property type="entry name" value="Prot_kinase_dom"/>
</dbReference>
<evidence type="ECO:0000256" key="2">
    <source>
        <dbReference type="ARBA" id="ARBA00022741"/>
    </source>
</evidence>
<dbReference type="InterPro" id="IPR017441">
    <property type="entry name" value="Protein_kinase_ATP_BS"/>
</dbReference>
<dbReference type="SUPFAM" id="SSF56112">
    <property type="entry name" value="Protein kinase-like (PK-like)"/>
    <property type="match status" value="1"/>
</dbReference>
<comment type="caution">
    <text evidence="11">The sequence shown here is derived from an EMBL/GenBank/DDBJ whole genome shotgun (WGS) entry which is preliminary data.</text>
</comment>
<evidence type="ECO:0000256" key="7">
    <source>
        <dbReference type="PROSITE-ProRule" id="PRU10141"/>
    </source>
</evidence>
<comment type="similarity">
    <text evidence="5">Belongs to the protein kinase superfamily. STE Ser/Thr protein kinase family. MAP kinase kinase subfamily.</text>
</comment>